<dbReference type="EMBL" id="DSOV01000042">
    <property type="protein sequence ID" value="HEN42557.1"/>
    <property type="molecule type" value="Genomic_DNA"/>
</dbReference>
<evidence type="ECO:0000256" key="1">
    <source>
        <dbReference type="ARBA" id="ARBA00004196"/>
    </source>
</evidence>
<dbReference type="InterPro" id="IPR059052">
    <property type="entry name" value="HH_YbhG-like"/>
</dbReference>
<dbReference type="Gene3D" id="2.40.30.170">
    <property type="match status" value="1"/>
</dbReference>
<name>A0A831UCP1_GEOME</name>
<accession>A0A831UCP1</accession>
<dbReference type="GO" id="GO:0042597">
    <property type="term" value="C:periplasmic space"/>
    <property type="evidence" value="ECO:0007669"/>
    <property type="project" value="UniProtKB-SubCell"/>
</dbReference>
<protein>
    <submittedName>
        <fullName evidence="6">HlyD family efflux transporter periplasmic adaptor subunit</fullName>
    </submittedName>
</protein>
<dbReference type="Gene3D" id="1.10.287.470">
    <property type="entry name" value="Helix hairpin bin"/>
    <property type="match status" value="1"/>
</dbReference>
<dbReference type="Pfam" id="PF25881">
    <property type="entry name" value="HH_YBHG"/>
    <property type="match status" value="1"/>
</dbReference>
<feature type="domain" description="YknX-like beta-barrel" evidence="5">
    <location>
        <begin position="244"/>
        <end position="324"/>
    </location>
</feature>
<dbReference type="PANTHER" id="PTHR32347">
    <property type="entry name" value="EFFLUX SYSTEM COMPONENT YKNX-RELATED"/>
    <property type="match status" value="1"/>
</dbReference>
<organism evidence="6">
    <name type="scientific">Geobacter metallireducens</name>
    <dbReference type="NCBI Taxonomy" id="28232"/>
    <lineage>
        <taxon>Bacteria</taxon>
        <taxon>Pseudomonadati</taxon>
        <taxon>Thermodesulfobacteriota</taxon>
        <taxon>Desulfuromonadia</taxon>
        <taxon>Geobacterales</taxon>
        <taxon>Geobacteraceae</taxon>
        <taxon>Geobacter</taxon>
    </lineage>
</organism>
<dbReference type="InterPro" id="IPR050465">
    <property type="entry name" value="UPF0194_transport"/>
</dbReference>
<feature type="domain" description="YbhG-like alpha-helical hairpin" evidence="4">
    <location>
        <begin position="74"/>
        <end position="199"/>
    </location>
</feature>
<evidence type="ECO:0000313" key="6">
    <source>
        <dbReference type="EMBL" id="HEN42557.1"/>
    </source>
</evidence>
<gene>
    <name evidence="6" type="ORF">ENQ87_09295</name>
</gene>
<dbReference type="AlphaFoldDB" id="A0A831UCP1"/>
<dbReference type="Pfam" id="PF25990">
    <property type="entry name" value="Beta-barrel_YknX"/>
    <property type="match status" value="1"/>
</dbReference>
<proteinExistence type="predicted"/>
<feature type="region of interest" description="Disordered" evidence="3">
    <location>
        <begin position="316"/>
        <end position="335"/>
    </location>
</feature>
<dbReference type="InterPro" id="IPR058636">
    <property type="entry name" value="Beta-barrel_YknX"/>
</dbReference>
<reference evidence="6" key="1">
    <citation type="journal article" date="2020" name="mSystems">
        <title>Genome- and Community-Level Interaction Insights into Carbon Utilization and Element Cycling Functions of Hydrothermarchaeota in Hydrothermal Sediment.</title>
        <authorList>
            <person name="Zhou Z."/>
            <person name="Liu Y."/>
            <person name="Xu W."/>
            <person name="Pan J."/>
            <person name="Luo Z.H."/>
            <person name="Li M."/>
        </authorList>
    </citation>
    <scope>NUCLEOTIDE SEQUENCE [LARGE SCALE GENOMIC DNA]</scope>
    <source>
        <strain evidence="6">SpSt-349</strain>
    </source>
</reference>
<sequence length="335" mass="36716">MKKKVALIAILLIAAAAIAWLVTRRTGGDGSAVAVSGTIEVTEVEVSFKVPGRVRERLVDEGELVKAGQIVARLDDEDLRLEVAQRERDMEAVAANLRELEAGFRKEDIARADAAVSRVRADAERLKADFARQEALFKREVISRRDFDAARAAYDASQAALREAVAQQELMHRGPRREQIDAAQARLGQAREALGLSRTRLGYATLAAPMGGIVLAKHVEPGEQVAAGTPIISVGDMANTWMRAYIAETDLGRVKVGQKARVKSDTWPDRRYEGTVTFISPEAEFTPKSVQTQKERVKLVYRIKIAIPNPAMELKPGMPVDAEIGTGDQRPGTRK</sequence>
<evidence type="ECO:0000256" key="2">
    <source>
        <dbReference type="ARBA" id="ARBA00023054"/>
    </source>
</evidence>
<keyword evidence="2" id="KW-0175">Coiled coil</keyword>
<comment type="caution">
    <text evidence="6">The sequence shown here is derived from an EMBL/GenBank/DDBJ whole genome shotgun (WGS) entry which is preliminary data.</text>
</comment>
<dbReference type="Gene3D" id="2.40.50.100">
    <property type="match status" value="1"/>
</dbReference>
<dbReference type="SUPFAM" id="SSF111369">
    <property type="entry name" value="HlyD-like secretion proteins"/>
    <property type="match status" value="2"/>
</dbReference>
<comment type="subcellular location">
    <subcellularLocation>
        <location evidence="1">Cell envelope</location>
    </subcellularLocation>
</comment>
<evidence type="ECO:0000256" key="3">
    <source>
        <dbReference type="SAM" id="MobiDB-lite"/>
    </source>
</evidence>
<evidence type="ECO:0000259" key="5">
    <source>
        <dbReference type="Pfam" id="PF25990"/>
    </source>
</evidence>
<dbReference type="PANTHER" id="PTHR32347:SF29">
    <property type="entry name" value="UPF0194 MEMBRANE PROTEIN YBHG"/>
    <property type="match status" value="1"/>
</dbReference>
<evidence type="ECO:0000259" key="4">
    <source>
        <dbReference type="Pfam" id="PF25881"/>
    </source>
</evidence>